<gene>
    <name evidence="7" type="ORF">jhhlp_006126</name>
</gene>
<evidence type="ECO:0000313" key="8">
    <source>
        <dbReference type="Proteomes" id="UP000233524"/>
    </source>
</evidence>
<dbReference type="VEuPathDB" id="FungiDB:jhhlp_006126"/>
<dbReference type="InterPro" id="IPR013083">
    <property type="entry name" value="Znf_RING/FYVE/PHD"/>
</dbReference>
<evidence type="ECO:0000313" key="7">
    <source>
        <dbReference type="EMBL" id="PKS07522.1"/>
    </source>
</evidence>
<evidence type="ECO:0000256" key="5">
    <source>
        <dbReference type="SAM" id="MobiDB-lite"/>
    </source>
</evidence>
<keyword evidence="2 4" id="KW-0863">Zinc-finger</keyword>
<dbReference type="AlphaFoldDB" id="A0A2N3N569"/>
<comment type="caution">
    <text evidence="7">The sequence shown here is derived from an EMBL/GenBank/DDBJ whole genome shotgun (WGS) entry which is preliminary data.</text>
</comment>
<dbReference type="GO" id="GO:0061665">
    <property type="term" value="F:SUMO ligase activity"/>
    <property type="evidence" value="ECO:0007669"/>
    <property type="project" value="TreeGrafter"/>
</dbReference>
<keyword evidence="1" id="KW-0479">Metal-binding</keyword>
<dbReference type="Gene3D" id="3.30.40.10">
    <property type="entry name" value="Zinc/RING finger domain, C3HC4 (zinc finger)"/>
    <property type="match status" value="1"/>
</dbReference>
<feature type="compositionally biased region" description="Acidic residues" evidence="5">
    <location>
        <begin position="332"/>
        <end position="342"/>
    </location>
</feature>
<dbReference type="GO" id="GO:0008270">
    <property type="term" value="F:zinc ion binding"/>
    <property type="evidence" value="ECO:0007669"/>
    <property type="project" value="UniProtKB-KW"/>
</dbReference>
<dbReference type="PROSITE" id="PS51044">
    <property type="entry name" value="ZF_SP_RING"/>
    <property type="match status" value="1"/>
</dbReference>
<reference evidence="7 8" key="1">
    <citation type="journal article" date="2017" name="G3 (Bethesda)">
        <title>First Draft Genome Sequence of the Pathogenic Fungus Lomentospora prolificans (Formerly Scedosporium prolificans).</title>
        <authorList>
            <person name="Luo R."/>
            <person name="Zimin A."/>
            <person name="Workman R."/>
            <person name="Fan Y."/>
            <person name="Pertea G."/>
            <person name="Grossman N."/>
            <person name="Wear M.P."/>
            <person name="Jia B."/>
            <person name="Miller H."/>
            <person name="Casadevall A."/>
            <person name="Timp W."/>
            <person name="Zhang S.X."/>
            <person name="Salzberg S.L."/>
        </authorList>
    </citation>
    <scope>NUCLEOTIDE SEQUENCE [LARGE SCALE GENOMIC DNA]</scope>
    <source>
        <strain evidence="7 8">JHH-5317</strain>
    </source>
</reference>
<name>A0A2N3N569_9PEZI</name>
<dbReference type="GO" id="GO:0000785">
    <property type="term" value="C:chromatin"/>
    <property type="evidence" value="ECO:0007669"/>
    <property type="project" value="TreeGrafter"/>
</dbReference>
<evidence type="ECO:0000256" key="3">
    <source>
        <dbReference type="ARBA" id="ARBA00022833"/>
    </source>
</evidence>
<dbReference type="STRING" id="41688.A0A2N3N569"/>
<feature type="region of interest" description="Disordered" evidence="5">
    <location>
        <begin position="325"/>
        <end position="356"/>
    </location>
</feature>
<evidence type="ECO:0000256" key="4">
    <source>
        <dbReference type="PROSITE-ProRule" id="PRU00452"/>
    </source>
</evidence>
<accession>A0A2N3N569</accession>
<proteinExistence type="predicted"/>
<evidence type="ECO:0000259" key="6">
    <source>
        <dbReference type="PROSITE" id="PS51044"/>
    </source>
</evidence>
<evidence type="ECO:0000256" key="2">
    <source>
        <dbReference type="ARBA" id="ARBA00022771"/>
    </source>
</evidence>
<dbReference type="InParanoid" id="A0A2N3N569"/>
<dbReference type="OrthoDB" id="27975at2759"/>
<dbReference type="GO" id="GO:0016925">
    <property type="term" value="P:protein sumoylation"/>
    <property type="evidence" value="ECO:0007669"/>
    <property type="project" value="TreeGrafter"/>
</dbReference>
<protein>
    <recommendedName>
        <fullName evidence="6">SP-RING-type domain-containing protein</fullName>
    </recommendedName>
</protein>
<keyword evidence="8" id="KW-1185">Reference proteome</keyword>
<organism evidence="7 8">
    <name type="scientific">Lomentospora prolificans</name>
    <dbReference type="NCBI Taxonomy" id="41688"/>
    <lineage>
        <taxon>Eukaryota</taxon>
        <taxon>Fungi</taxon>
        <taxon>Dikarya</taxon>
        <taxon>Ascomycota</taxon>
        <taxon>Pezizomycotina</taxon>
        <taxon>Sordariomycetes</taxon>
        <taxon>Hypocreomycetidae</taxon>
        <taxon>Microascales</taxon>
        <taxon>Microascaceae</taxon>
        <taxon>Lomentospora</taxon>
    </lineage>
</organism>
<dbReference type="Proteomes" id="UP000233524">
    <property type="component" value="Unassembled WGS sequence"/>
</dbReference>
<keyword evidence="3" id="KW-0862">Zinc</keyword>
<feature type="domain" description="SP-RING-type" evidence="6">
    <location>
        <begin position="196"/>
        <end position="309"/>
    </location>
</feature>
<dbReference type="InterPro" id="IPR004181">
    <property type="entry name" value="Znf_MIZ"/>
</dbReference>
<dbReference type="PANTHER" id="PTHR10782:SF4">
    <property type="entry name" value="TONALLI, ISOFORM E"/>
    <property type="match status" value="1"/>
</dbReference>
<sequence length="371" mass="41653">MPAKIPHERFYQYIARFMTAPLRLRTDGSPTKLTFDIAPAICQRLVQDVDAIDKPFAFSEYFQHACRIRFRIGEMPFNATTLPAEDWVFKAPAWPPSSVSIRVNEERYPLPRKENVRKPRPCDVTRFMKVGCNVISVVVKPLFSDGNKHAYFAAVDLIAIAGHSFIMQHVQETKVLSEQDTLDVIRSRLSVCAVDGDEENEILVDQELCISLTDPFSATRVKLPCRGSGCRHLDPFDLETWLETRPTKKKCMHSFKEEPGCRKCAVYGVDWQEPSLVDSWKCPICSADARPSYLVIDGFLKRVIESLAEQGSDATKAIYVNAEGKWRAKEEPPDDDDGDSSDGEGPPAKRLASLAAKTKLSTPAEVIVLDD</sequence>
<evidence type="ECO:0000256" key="1">
    <source>
        <dbReference type="ARBA" id="ARBA00022723"/>
    </source>
</evidence>
<dbReference type="PANTHER" id="PTHR10782">
    <property type="entry name" value="ZINC FINGER MIZ DOMAIN-CONTAINING PROTEIN"/>
    <property type="match status" value="1"/>
</dbReference>
<dbReference type="EMBL" id="NLAX01000701">
    <property type="protein sequence ID" value="PKS07522.1"/>
    <property type="molecule type" value="Genomic_DNA"/>
</dbReference>